<feature type="chain" id="PRO_5029676505" description="GH18 domain-containing protein" evidence="1">
    <location>
        <begin position="19"/>
        <end position="461"/>
    </location>
</feature>
<dbReference type="OMA" id="VELCTHI"/>
<protein>
    <recommendedName>
        <fullName evidence="2">GH18 domain-containing protein</fullName>
    </recommendedName>
</protein>
<dbReference type="GO" id="GO:0005576">
    <property type="term" value="C:extracellular region"/>
    <property type="evidence" value="ECO:0007669"/>
    <property type="project" value="TreeGrafter"/>
</dbReference>
<evidence type="ECO:0000259" key="2">
    <source>
        <dbReference type="PROSITE" id="PS51910"/>
    </source>
</evidence>
<dbReference type="SUPFAM" id="SSF54556">
    <property type="entry name" value="Chitinase insertion domain"/>
    <property type="match status" value="1"/>
</dbReference>
<dbReference type="InterPro" id="IPR001223">
    <property type="entry name" value="Glyco_hydro18_cat"/>
</dbReference>
<dbReference type="GO" id="GO:0008061">
    <property type="term" value="F:chitin binding"/>
    <property type="evidence" value="ECO:0007669"/>
    <property type="project" value="InterPro"/>
</dbReference>
<dbReference type="SUPFAM" id="SSF51445">
    <property type="entry name" value="(Trans)glycosidases"/>
    <property type="match status" value="1"/>
</dbReference>
<feature type="signal peptide" evidence="1">
    <location>
        <begin position="1"/>
        <end position="18"/>
    </location>
</feature>
<dbReference type="InterPro" id="IPR011583">
    <property type="entry name" value="Chitinase_II/V-like_cat"/>
</dbReference>
<dbReference type="EnsemblMetazoa" id="XM_001601332">
    <property type="protein sequence ID" value="XP_001601382"/>
    <property type="gene ID" value="LOC100117036"/>
</dbReference>
<dbReference type="GO" id="GO:0006032">
    <property type="term" value="P:chitin catabolic process"/>
    <property type="evidence" value="ECO:0007669"/>
    <property type="project" value="TreeGrafter"/>
</dbReference>
<reference evidence="3" key="1">
    <citation type="submission" date="2021-01" db="UniProtKB">
        <authorList>
            <consortium name="EnsemblMetazoa"/>
        </authorList>
    </citation>
    <scope>IDENTIFICATION</scope>
</reference>
<dbReference type="SMR" id="A0A7M7G3R0"/>
<feature type="domain" description="GH18" evidence="2">
    <location>
        <begin position="54"/>
        <end position="410"/>
    </location>
</feature>
<proteinExistence type="predicted"/>
<dbReference type="KEGG" id="nvi:100117036"/>
<dbReference type="GO" id="GO:0004568">
    <property type="term" value="F:chitinase activity"/>
    <property type="evidence" value="ECO:0007669"/>
    <property type="project" value="TreeGrafter"/>
</dbReference>
<accession>A0A7M7G3R0</accession>
<dbReference type="PANTHER" id="PTHR11177">
    <property type="entry name" value="CHITINASE"/>
    <property type="match status" value="1"/>
</dbReference>
<keyword evidence="1" id="KW-0732">Signal</keyword>
<sequence>MLRGALLLLAAVLGLAAAYSTGNYNDNDRYNNQNNNYYNNQNQQRYNTSQQRTKDIFCFLNATNIVRHPFHEVNSDTKGPFTVDIMKPELCTHIVYNAVELDIRSNNIRPVDPEVERDSGSQPTFSQLVYLKERNHHLKLILSVSGSYLDFFKLAQDSQRLPQFINNVDQYLTRIKFDGVNIDWRYPELNQRAAFTTFMTNLKSALRNHGRLLTTVLHPYKRLVQEVYQQQQELFDVVDYWFIMIPDLAGEKMFKSMATAPLKAGEGYDVDHSVTDLKEIFAQHSYKLILAIPFGGKQITTNHENTGFDMNRRGKPLTQESFAYNKICKIIRNDWKLTWSKDEEVPYAHNGNRVFTYEDAESVKIKTLYAMREGLGGVMAYTIDMDDYDGACTNSGSPYHNNKKYNDQSYRSSQDSSANKFPLLQSMYDTIQRGPNSAGVHTSSLALVLAIALAMILQHNA</sequence>
<dbReference type="SMART" id="SM00636">
    <property type="entry name" value="Glyco_18"/>
    <property type="match status" value="1"/>
</dbReference>
<gene>
    <name evidence="3" type="primary">100117036</name>
</gene>
<dbReference type="Proteomes" id="UP000002358">
    <property type="component" value="Chromosome 2"/>
</dbReference>
<evidence type="ECO:0000313" key="4">
    <source>
        <dbReference type="Proteomes" id="UP000002358"/>
    </source>
</evidence>
<dbReference type="PROSITE" id="PS51910">
    <property type="entry name" value="GH18_2"/>
    <property type="match status" value="1"/>
</dbReference>
<dbReference type="OrthoDB" id="76388at2759"/>
<dbReference type="GO" id="GO:0005975">
    <property type="term" value="P:carbohydrate metabolic process"/>
    <property type="evidence" value="ECO:0007669"/>
    <property type="project" value="InterPro"/>
</dbReference>
<dbReference type="InterPro" id="IPR050314">
    <property type="entry name" value="Glycosyl_Hydrlase_18"/>
</dbReference>
<dbReference type="InterPro" id="IPR017853">
    <property type="entry name" value="GH"/>
</dbReference>
<dbReference type="PANTHER" id="PTHR11177:SF144">
    <property type="entry name" value="CHITINASE 5"/>
    <property type="match status" value="1"/>
</dbReference>
<name>A0A7M7G3R0_NASVI</name>
<dbReference type="InParanoid" id="A0A7M7G3R0"/>
<organism evidence="3 4">
    <name type="scientific">Nasonia vitripennis</name>
    <name type="common">Parasitic wasp</name>
    <dbReference type="NCBI Taxonomy" id="7425"/>
    <lineage>
        <taxon>Eukaryota</taxon>
        <taxon>Metazoa</taxon>
        <taxon>Ecdysozoa</taxon>
        <taxon>Arthropoda</taxon>
        <taxon>Hexapoda</taxon>
        <taxon>Insecta</taxon>
        <taxon>Pterygota</taxon>
        <taxon>Neoptera</taxon>
        <taxon>Endopterygota</taxon>
        <taxon>Hymenoptera</taxon>
        <taxon>Apocrita</taxon>
        <taxon>Proctotrupomorpha</taxon>
        <taxon>Chalcidoidea</taxon>
        <taxon>Pteromalidae</taxon>
        <taxon>Pteromalinae</taxon>
        <taxon>Nasonia</taxon>
    </lineage>
</organism>
<evidence type="ECO:0000313" key="3">
    <source>
        <dbReference type="EnsemblMetazoa" id="XP_001601382"/>
    </source>
</evidence>
<dbReference type="Gene3D" id="3.10.50.10">
    <property type="match status" value="1"/>
</dbReference>
<dbReference type="AlphaFoldDB" id="A0A7M7G3R0"/>
<dbReference type="InterPro" id="IPR029070">
    <property type="entry name" value="Chitinase_insertion_sf"/>
</dbReference>
<keyword evidence="4" id="KW-1185">Reference proteome</keyword>
<evidence type="ECO:0000256" key="1">
    <source>
        <dbReference type="SAM" id="SignalP"/>
    </source>
</evidence>
<dbReference type="Pfam" id="PF00704">
    <property type="entry name" value="Glyco_hydro_18"/>
    <property type="match status" value="1"/>
</dbReference>
<dbReference type="Gene3D" id="3.20.20.80">
    <property type="entry name" value="Glycosidases"/>
    <property type="match status" value="1"/>
</dbReference>